<protein>
    <submittedName>
        <fullName evidence="1">Uncharacterized protein</fullName>
    </submittedName>
</protein>
<dbReference type="EMBL" id="FBWK01000004">
    <property type="protein sequence ID" value="CUX09001.1"/>
    <property type="molecule type" value="Genomic_DNA"/>
</dbReference>
<dbReference type="Proteomes" id="UP000191988">
    <property type="component" value="Unassembled WGS sequence"/>
</dbReference>
<dbReference type="STRING" id="1183432.AGR3A_Cc120012"/>
<gene>
    <name evidence="1" type="ORF">AGR3A_Cc120012</name>
</gene>
<reference evidence="2" key="1">
    <citation type="submission" date="2016-01" db="EMBL/GenBank/DDBJ databases">
        <authorList>
            <person name="Regsiter A."/>
            <person name="william w."/>
        </authorList>
    </citation>
    <scope>NUCLEOTIDE SEQUENCE [LARGE SCALE GENOMIC DNA]</scope>
    <source>
        <strain evidence="2">CFBP 6623</strain>
    </source>
</reference>
<dbReference type="RefSeq" id="WP_046797837.1">
    <property type="nucleotide sequence ID" value="NZ_LT009723.1"/>
</dbReference>
<dbReference type="AlphaFoldDB" id="A0A1S7NMT5"/>
<name>A0A1S7NMT5_9HYPH</name>
<evidence type="ECO:0000313" key="1">
    <source>
        <dbReference type="EMBL" id="CUX09001.1"/>
    </source>
</evidence>
<accession>A0A1S7NMT5</accession>
<organism evidence="1 2">
    <name type="scientific">Agrobacterium tomkonis CFBP 6623</name>
    <dbReference type="NCBI Taxonomy" id="1183432"/>
    <lineage>
        <taxon>Bacteria</taxon>
        <taxon>Pseudomonadati</taxon>
        <taxon>Pseudomonadota</taxon>
        <taxon>Alphaproteobacteria</taxon>
        <taxon>Hyphomicrobiales</taxon>
        <taxon>Rhizobiaceae</taxon>
        <taxon>Rhizobium/Agrobacterium group</taxon>
        <taxon>Agrobacterium</taxon>
        <taxon>Agrobacterium tumefaciens complex</taxon>
    </lineage>
</organism>
<sequence length="95" mass="10668">MSDERNNFHDDEPAAAEACRVELHKMAEQGADPALTDMYEIVGERERRNRAAAADSNVVVFPHLRTRQPGETPSFALGEAAEGGRNILSFRWTRR</sequence>
<keyword evidence="2" id="KW-1185">Reference proteome</keyword>
<evidence type="ECO:0000313" key="2">
    <source>
        <dbReference type="Proteomes" id="UP000191988"/>
    </source>
</evidence>
<proteinExistence type="predicted"/>